<evidence type="ECO:0000313" key="1">
    <source>
        <dbReference type="EMBL" id="KAJ3639342.1"/>
    </source>
</evidence>
<comment type="caution">
    <text evidence="1">The sequence shown here is derived from an EMBL/GenBank/DDBJ whole genome shotgun (WGS) entry which is preliminary data.</text>
</comment>
<reference evidence="1" key="1">
    <citation type="journal article" date="2023" name="G3 (Bethesda)">
        <title>Whole genome assemblies of Zophobas morio and Tenebrio molitor.</title>
        <authorList>
            <person name="Kaur S."/>
            <person name="Stinson S.A."/>
            <person name="diCenzo G.C."/>
        </authorList>
    </citation>
    <scope>NUCLEOTIDE SEQUENCE</scope>
    <source>
        <strain evidence="1">QUZm001</strain>
    </source>
</reference>
<dbReference type="EMBL" id="JALNTZ010000010">
    <property type="protein sequence ID" value="KAJ3639342.1"/>
    <property type="molecule type" value="Genomic_DNA"/>
</dbReference>
<protein>
    <submittedName>
        <fullName evidence="1">Uncharacterized protein</fullName>
    </submittedName>
</protein>
<gene>
    <name evidence="1" type="ORF">Zmor_002705</name>
</gene>
<dbReference type="AlphaFoldDB" id="A0AA38HMF3"/>
<evidence type="ECO:0000313" key="2">
    <source>
        <dbReference type="Proteomes" id="UP001168821"/>
    </source>
</evidence>
<accession>A0AA38HMF3</accession>
<dbReference type="Proteomes" id="UP001168821">
    <property type="component" value="Unassembled WGS sequence"/>
</dbReference>
<sequence length="95" mass="10773">MGASWSAQYAVEGVARGHFNLFMPFKSWGWFIQNPAPRQDAISYISKIGWSLLQLSSLLLQHRHRIELAVAVAAAALQHKKSHYCPKILEWRPSA</sequence>
<proteinExistence type="predicted"/>
<keyword evidence="2" id="KW-1185">Reference proteome</keyword>
<organism evidence="1 2">
    <name type="scientific">Zophobas morio</name>
    <dbReference type="NCBI Taxonomy" id="2755281"/>
    <lineage>
        <taxon>Eukaryota</taxon>
        <taxon>Metazoa</taxon>
        <taxon>Ecdysozoa</taxon>
        <taxon>Arthropoda</taxon>
        <taxon>Hexapoda</taxon>
        <taxon>Insecta</taxon>
        <taxon>Pterygota</taxon>
        <taxon>Neoptera</taxon>
        <taxon>Endopterygota</taxon>
        <taxon>Coleoptera</taxon>
        <taxon>Polyphaga</taxon>
        <taxon>Cucujiformia</taxon>
        <taxon>Tenebrionidae</taxon>
        <taxon>Zophobas</taxon>
    </lineage>
</organism>
<name>A0AA38HMF3_9CUCU</name>